<gene>
    <name evidence="3" type="ORF">AK812_SmicGene28183</name>
</gene>
<dbReference type="Pfam" id="PF00078">
    <property type="entry name" value="RVT_1"/>
    <property type="match status" value="1"/>
</dbReference>
<comment type="caution">
    <text evidence="3">The sequence shown here is derived from an EMBL/GenBank/DDBJ whole genome shotgun (WGS) entry which is preliminary data.</text>
</comment>
<feature type="domain" description="Reverse transcriptase" evidence="2">
    <location>
        <begin position="794"/>
        <end position="1078"/>
    </location>
</feature>
<dbReference type="Gene3D" id="3.40.50.10950">
    <property type="match status" value="1"/>
</dbReference>
<dbReference type="Pfam" id="PF03372">
    <property type="entry name" value="Exo_endo_phos"/>
    <property type="match status" value="1"/>
</dbReference>
<dbReference type="EMBL" id="LSRX01000721">
    <property type="protein sequence ID" value="OLP90269.1"/>
    <property type="molecule type" value="Genomic_DNA"/>
</dbReference>
<accession>A0A1Q9D509</accession>
<dbReference type="InterPro" id="IPR005135">
    <property type="entry name" value="Endo/exonuclease/phosphatase"/>
</dbReference>
<dbReference type="PROSITE" id="PS50878">
    <property type="entry name" value="RT_POL"/>
    <property type="match status" value="1"/>
</dbReference>
<feature type="region of interest" description="Disordered" evidence="1">
    <location>
        <begin position="438"/>
        <end position="479"/>
    </location>
</feature>
<organism evidence="3 4">
    <name type="scientific">Symbiodinium microadriaticum</name>
    <name type="common">Dinoflagellate</name>
    <name type="synonym">Zooxanthella microadriatica</name>
    <dbReference type="NCBI Taxonomy" id="2951"/>
    <lineage>
        <taxon>Eukaryota</taxon>
        <taxon>Sar</taxon>
        <taxon>Alveolata</taxon>
        <taxon>Dinophyceae</taxon>
        <taxon>Suessiales</taxon>
        <taxon>Symbiodiniaceae</taxon>
        <taxon>Symbiodinium</taxon>
    </lineage>
</organism>
<dbReference type="InterPro" id="IPR042113">
    <property type="entry name" value="P_AcTrfase_dom1"/>
</dbReference>
<name>A0A1Q9D509_SYMMI</name>
<dbReference type="GO" id="GO:0003964">
    <property type="term" value="F:RNA-directed DNA polymerase activity"/>
    <property type="evidence" value="ECO:0007669"/>
    <property type="project" value="UniProtKB-KW"/>
</dbReference>
<keyword evidence="3" id="KW-0548">Nucleotidyltransferase</keyword>
<dbReference type="SUPFAM" id="SSF56219">
    <property type="entry name" value="DNase I-like"/>
    <property type="match status" value="1"/>
</dbReference>
<dbReference type="InterPro" id="IPR002505">
    <property type="entry name" value="PTA_PTB"/>
</dbReference>
<dbReference type="SUPFAM" id="SSF53659">
    <property type="entry name" value="Isocitrate/Isopropylmalate dehydrogenase-like"/>
    <property type="match status" value="1"/>
</dbReference>
<dbReference type="SUPFAM" id="SSF56672">
    <property type="entry name" value="DNA/RNA polymerases"/>
    <property type="match status" value="1"/>
</dbReference>
<dbReference type="InterPro" id="IPR043502">
    <property type="entry name" value="DNA/RNA_pol_sf"/>
</dbReference>
<dbReference type="Gene3D" id="3.60.10.10">
    <property type="entry name" value="Endonuclease/exonuclease/phosphatase"/>
    <property type="match status" value="1"/>
</dbReference>
<dbReference type="PANTHER" id="PTHR19446">
    <property type="entry name" value="REVERSE TRANSCRIPTASES"/>
    <property type="match status" value="1"/>
</dbReference>
<sequence length="1371" mass="150102">MLTPGVKRRINLNQVLSQDFGLSSIATWKAGYGVFINAMVMQDAADLGLWSLIDEDARTGCATTEAGGESRVRVQVQAQRHALEVEAQTQRAAAKTQSQASEFALHARDAVLQANRAIDMLRQLLQPRDQTVDRLTPENTRMQANNGTDHAPTASRPPLLPSPSALGQSPSQASHVESQGSVASEFRHQMRQELRQSRDRMLGAVVTMTQQVGEAMQQQINVLTAQIARSSHGSVEGVDCTRPSSETFEATPDASAWGCLVALRRWFMKWSFRKTDSMFLDPFRLSGTKGSQGVPPEEAKAWLAKAPLYYAATLLHAGVADCVVAGSIASTADVLRAAIHVIGPQANGVCGQGQQLTPVQVLRQRAGLANRDLRVLSWNAGHLGQQQWAQIKSWLQTEAKQVCDIFVLQETHWQASAEFSAAGWYCISSASEYVPTEEDKTLGGSAQPAPTVPAGAWPSKPRPKRNSLRGSKGPSTTKADGVMVLLSPAIPTNTVRWKEHVKGRLLETRFDWHGVRTTVLAVYQHVWSPAKTVQANKQDRAAVLRALARSVKRVPARDTLVIAGDFNSSVSPIPRLVGPRTLTPQEVGSPHTFVQGDSRTQIDFLLTKATQHFLPKLPPPPQADSADTVLARRMWRSRRMSVHNSTAEDPDTAALTLQHQKAVRQAKKTKADAFLAEVDAAINAGDQFVAFKVLKQLRPWQPSQKAQLKDSKGYLLSPTGELQELRKCATDVFGKYPRLQDNFVELPLLATTTLAKHIASIKPGKAVPKGAAPAAAWKICAQPVAEALAHYCSSLPSDETLEDGLLSADLCLIPKPRKPADKPTQLRSLGILRPDAKGLAGAAREMLAPQVIPFMKPLPQFAYLPGRGLSDAQSRVVQHLREVRQIGRSAKPSNKDRKRGLGPPSLVGGITFALDLSQAFDTVSRQDILDQLQALSVEPSLVSLVHGLHHSSKYRLHPQGGYTEVETTTGIKQGCKLAPTLFSVLTGRLLHVLIDTFGLEAVQQHLTGYADDISVHKTIRSRWDLKLAHDLIQALLEAVGRLRLRVNPAKCSIMVRLSGTEAPSVTRRRKIKCLGIIISYSNYELLTLRHRLAEAGKKIQQVCQRWAFPLNQLDIFEAGMLTSFAQCLTSQAAHVTHVTTADLLKLHKLQDPVDKIRRMKGRITKLRKRSRAVADAAADVALHSHILIDLDRILQEAQALPVATQATLAPAHHCHICQAAFDTEHGSAVIDLDRHSPPTAAWPAAPTAETWSNKRRRHEEPGPSSAHVSQSPSELDKQRQESVATALRLYANPQEAGIKLLLPPFMDITDNPFTHCPTENMATCCLRSKWAPFAVFGQLLDGLPSESMQDSRHSSPSIDQPSNYKSIFFGA</sequence>
<keyword evidence="3" id="KW-0808">Transferase</keyword>
<dbReference type="OrthoDB" id="425681at2759"/>
<reference evidence="3 4" key="1">
    <citation type="submission" date="2016-02" db="EMBL/GenBank/DDBJ databases">
        <title>Genome analysis of coral dinoflagellate symbionts highlights evolutionary adaptations to a symbiotic lifestyle.</title>
        <authorList>
            <person name="Aranda M."/>
            <person name="Li Y."/>
            <person name="Liew Y.J."/>
            <person name="Baumgarten S."/>
            <person name="Simakov O."/>
            <person name="Wilson M."/>
            <person name="Piel J."/>
            <person name="Ashoor H."/>
            <person name="Bougouffa S."/>
            <person name="Bajic V.B."/>
            <person name="Ryu T."/>
            <person name="Ravasi T."/>
            <person name="Bayer T."/>
            <person name="Micklem G."/>
            <person name="Kim H."/>
            <person name="Bhak J."/>
            <person name="Lajeunesse T.C."/>
            <person name="Voolstra C.R."/>
        </authorList>
    </citation>
    <scope>NUCLEOTIDE SEQUENCE [LARGE SCALE GENOMIC DNA]</scope>
    <source>
        <strain evidence="3 4">CCMP2467</strain>
    </source>
</reference>
<evidence type="ECO:0000313" key="3">
    <source>
        <dbReference type="EMBL" id="OLP90269.1"/>
    </source>
</evidence>
<feature type="compositionally biased region" description="Low complexity" evidence="1">
    <location>
        <begin position="1237"/>
        <end position="1251"/>
    </location>
</feature>
<keyword evidence="4" id="KW-1185">Reference proteome</keyword>
<feature type="compositionally biased region" description="Low complexity" evidence="1">
    <location>
        <begin position="151"/>
        <end position="174"/>
    </location>
</feature>
<evidence type="ECO:0000256" key="1">
    <source>
        <dbReference type="SAM" id="MobiDB-lite"/>
    </source>
</evidence>
<feature type="compositionally biased region" description="Basic and acidic residues" evidence="1">
    <location>
        <begin position="185"/>
        <end position="195"/>
    </location>
</feature>
<feature type="compositionally biased region" description="Polar residues" evidence="1">
    <location>
        <begin position="137"/>
        <end position="148"/>
    </location>
</feature>
<evidence type="ECO:0000313" key="4">
    <source>
        <dbReference type="Proteomes" id="UP000186817"/>
    </source>
</evidence>
<keyword evidence="3" id="KW-0695">RNA-directed DNA polymerase</keyword>
<protein>
    <submittedName>
        <fullName evidence="3">LINE-1 reverse transcriptase-like</fullName>
    </submittedName>
</protein>
<feature type="region of interest" description="Disordered" evidence="1">
    <location>
        <begin position="129"/>
        <end position="195"/>
    </location>
</feature>
<dbReference type="InterPro" id="IPR000477">
    <property type="entry name" value="RT_dom"/>
</dbReference>
<dbReference type="InterPro" id="IPR036691">
    <property type="entry name" value="Endo/exonu/phosph_ase_sf"/>
</dbReference>
<proteinExistence type="predicted"/>
<evidence type="ECO:0000259" key="2">
    <source>
        <dbReference type="PROSITE" id="PS50878"/>
    </source>
</evidence>
<feature type="region of interest" description="Disordered" evidence="1">
    <location>
        <begin position="1232"/>
        <end position="1280"/>
    </location>
</feature>
<dbReference type="Proteomes" id="UP000186817">
    <property type="component" value="Unassembled WGS sequence"/>
</dbReference>
<dbReference type="Pfam" id="PF01515">
    <property type="entry name" value="PTA_PTB"/>
    <property type="match status" value="1"/>
</dbReference>
<dbReference type="GO" id="GO:0016746">
    <property type="term" value="F:acyltransferase activity"/>
    <property type="evidence" value="ECO:0007669"/>
    <property type="project" value="InterPro"/>
</dbReference>